<dbReference type="RefSeq" id="WP_237379363.1">
    <property type="nucleotide sequence ID" value="NZ_CP071793.1"/>
</dbReference>
<dbReference type="Gene3D" id="1.10.1240.10">
    <property type="entry name" value="Methionine synthase domain"/>
    <property type="match status" value="1"/>
</dbReference>
<feature type="domain" description="HTH merR-type" evidence="4">
    <location>
        <begin position="5"/>
        <end position="73"/>
    </location>
</feature>
<name>A0A8A4TLG7_SULCO</name>
<dbReference type="Gene3D" id="1.10.1660.10">
    <property type="match status" value="1"/>
</dbReference>
<dbReference type="InterPro" id="IPR000551">
    <property type="entry name" value="MerR-type_HTH_dom"/>
</dbReference>
<dbReference type="PANTHER" id="PTHR30204">
    <property type="entry name" value="REDOX-CYCLING DRUG-SENSING TRANSCRIPTIONAL ACTIVATOR SOXR"/>
    <property type="match status" value="1"/>
</dbReference>
<dbReference type="SUPFAM" id="SSF46955">
    <property type="entry name" value="Putative DNA-binding domain"/>
    <property type="match status" value="1"/>
</dbReference>
<evidence type="ECO:0000313" key="6">
    <source>
        <dbReference type="Proteomes" id="UP000663929"/>
    </source>
</evidence>
<dbReference type="InterPro" id="IPR047057">
    <property type="entry name" value="MerR_fam"/>
</dbReference>
<dbReference type="SUPFAM" id="SSF52242">
    <property type="entry name" value="Cobalamin (vitamin B12)-binding domain"/>
    <property type="match status" value="1"/>
</dbReference>
<gene>
    <name evidence="5" type="ORF">J3U87_29460</name>
</gene>
<keyword evidence="2" id="KW-0238">DNA-binding</keyword>
<dbReference type="EMBL" id="CP071793">
    <property type="protein sequence ID" value="QTD49731.1"/>
    <property type="molecule type" value="Genomic_DNA"/>
</dbReference>
<dbReference type="AlphaFoldDB" id="A0A8A4TLG7"/>
<dbReference type="GO" id="GO:0046872">
    <property type="term" value="F:metal ion binding"/>
    <property type="evidence" value="ECO:0007669"/>
    <property type="project" value="InterPro"/>
</dbReference>
<sequence>MTQSLYPMRAVCKLTNLTADTVRAWERRYSAICPGRVKGGRLYSQDEINRLKLLKRAVDAGHRIGRIAHLSNDDLTTLLKEFQDIREVPPATSYNAKVEEIFTSCKEYDFLKVDQELERQASLQSTKRFLQEIAVPLCERSEQEWMQGTITMGQKHMLFVLLRSLMGTLIRLRGNQLEPGTVMLFTTPMQGTYEFGSLIAAAMASEVGIYGLYLGPNLPDCEIVMAAKRTSVSGVVLWLSAGSGRDPHTVEVVQGIKRCLPKSCSVVVGGPIEPPIRDAMEALDIHCTPTYEDFEAYLQRR</sequence>
<dbReference type="Proteomes" id="UP000663929">
    <property type="component" value="Chromosome"/>
</dbReference>
<keyword evidence="6" id="KW-1185">Reference proteome</keyword>
<dbReference type="InterPro" id="IPR036724">
    <property type="entry name" value="Cobalamin-bd_sf"/>
</dbReference>
<dbReference type="GO" id="GO:0003700">
    <property type="term" value="F:DNA-binding transcription factor activity"/>
    <property type="evidence" value="ECO:0007669"/>
    <property type="project" value="InterPro"/>
</dbReference>
<evidence type="ECO:0000259" key="4">
    <source>
        <dbReference type="PROSITE" id="PS50937"/>
    </source>
</evidence>
<dbReference type="SMART" id="SM00422">
    <property type="entry name" value="HTH_MERR"/>
    <property type="match status" value="1"/>
</dbReference>
<dbReference type="Gene3D" id="3.40.50.280">
    <property type="entry name" value="Cobalamin-binding domain"/>
    <property type="match status" value="1"/>
</dbReference>
<dbReference type="GO" id="GO:0003677">
    <property type="term" value="F:DNA binding"/>
    <property type="evidence" value="ECO:0007669"/>
    <property type="project" value="UniProtKB-KW"/>
</dbReference>
<evidence type="ECO:0000313" key="5">
    <source>
        <dbReference type="EMBL" id="QTD49731.1"/>
    </source>
</evidence>
<dbReference type="InterPro" id="IPR036594">
    <property type="entry name" value="Meth_synthase_dom"/>
</dbReference>
<dbReference type="KEGG" id="scor:J3U87_29460"/>
<dbReference type="PANTHER" id="PTHR30204:SF67">
    <property type="entry name" value="HTH-TYPE TRANSCRIPTIONAL REGULATOR MLRA-RELATED"/>
    <property type="match status" value="1"/>
</dbReference>
<dbReference type="GO" id="GO:0031419">
    <property type="term" value="F:cobalamin binding"/>
    <property type="evidence" value="ECO:0007669"/>
    <property type="project" value="InterPro"/>
</dbReference>
<evidence type="ECO:0000256" key="1">
    <source>
        <dbReference type="ARBA" id="ARBA00023015"/>
    </source>
</evidence>
<reference evidence="5" key="1">
    <citation type="submission" date="2021-03" db="EMBL/GenBank/DDBJ databases">
        <title>Acanthopleuribacteraceae sp. M133.</title>
        <authorList>
            <person name="Wang G."/>
        </authorList>
    </citation>
    <scope>NUCLEOTIDE SEQUENCE</scope>
    <source>
        <strain evidence="5">M133</strain>
    </source>
</reference>
<keyword evidence="1" id="KW-0805">Transcription regulation</keyword>
<dbReference type="PROSITE" id="PS50937">
    <property type="entry name" value="HTH_MERR_2"/>
    <property type="match status" value="1"/>
</dbReference>
<proteinExistence type="predicted"/>
<evidence type="ECO:0000256" key="3">
    <source>
        <dbReference type="ARBA" id="ARBA00023163"/>
    </source>
</evidence>
<dbReference type="InterPro" id="IPR009061">
    <property type="entry name" value="DNA-bd_dom_put_sf"/>
</dbReference>
<keyword evidence="3" id="KW-0804">Transcription</keyword>
<protein>
    <submittedName>
        <fullName evidence="5">MerR family transcriptional regulator</fullName>
    </submittedName>
</protein>
<organism evidence="5 6">
    <name type="scientific">Sulfidibacter corallicola</name>
    <dbReference type="NCBI Taxonomy" id="2818388"/>
    <lineage>
        <taxon>Bacteria</taxon>
        <taxon>Pseudomonadati</taxon>
        <taxon>Acidobacteriota</taxon>
        <taxon>Holophagae</taxon>
        <taxon>Acanthopleuribacterales</taxon>
        <taxon>Acanthopleuribacteraceae</taxon>
        <taxon>Sulfidibacter</taxon>
    </lineage>
</organism>
<accession>A0A8A4TLG7</accession>
<evidence type="ECO:0000256" key="2">
    <source>
        <dbReference type="ARBA" id="ARBA00023125"/>
    </source>
</evidence>
<dbReference type="Pfam" id="PF13411">
    <property type="entry name" value="MerR_1"/>
    <property type="match status" value="1"/>
</dbReference>